<dbReference type="RefSeq" id="WP_190204103.1">
    <property type="nucleotide sequence ID" value="NZ_BNBI01000004.1"/>
</dbReference>
<evidence type="ECO:0000313" key="2">
    <source>
        <dbReference type="Proteomes" id="UP000630718"/>
    </source>
</evidence>
<dbReference type="SUPFAM" id="SSF51905">
    <property type="entry name" value="FAD/NAD(P)-binding domain"/>
    <property type="match status" value="1"/>
</dbReference>
<dbReference type="EMBL" id="BNBI01000004">
    <property type="protein sequence ID" value="GHE98233.1"/>
    <property type="molecule type" value="Genomic_DNA"/>
</dbReference>
<dbReference type="PANTHER" id="PTHR43422">
    <property type="entry name" value="THIAMINE THIAZOLE SYNTHASE"/>
    <property type="match status" value="1"/>
</dbReference>
<accession>A0A919E087</accession>
<name>A0A919E087_9ACTN</name>
<evidence type="ECO:0000313" key="1">
    <source>
        <dbReference type="EMBL" id="GHE98233.1"/>
    </source>
</evidence>
<dbReference type="InterPro" id="IPR036188">
    <property type="entry name" value="FAD/NAD-bd_sf"/>
</dbReference>
<reference evidence="1" key="2">
    <citation type="submission" date="2020-09" db="EMBL/GenBank/DDBJ databases">
        <authorList>
            <person name="Sun Q."/>
            <person name="Ohkuma M."/>
        </authorList>
    </citation>
    <scope>NUCLEOTIDE SEQUENCE</scope>
    <source>
        <strain evidence="1">JCM 4477</strain>
    </source>
</reference>
<organism evidence="1 2">
    <name type="scientific">Streptomyces fumanus</name>
    <dbReference type="NCBI Taxonomy" id="67302"/>
    <lineage>
        <taxon>Bacteria</taxon>
        <taxon>Bacillati</taxon>
        <taxon>Actinomycetota</taxon>
        <taxon>Actinomycetes</taxon>
        <taxon>Kitasatosporales</taxon>
        <taxon>Streptomycetaceae</taxon>
        <taxon>Streptomyces</taxon>
    </lineage>
</organism>
<dbReference type="PANTHER" id="PTHR43422:SF3">
    <property type="entry name" value="THIAMINE THIAZOLE SYNTHASE"/>
    <property type="match status" value="1"/>
</dbReference>
<gene>
    <name evidence="1" type="ORF">GCM10018772_23310</name>
</gene>
<dbReference type="Gene3D" id="3.50.50.60">
    <property type="entry name" value="FAD/NAD(P)-binding domain"/>
    <property type="match status" value="1"/>
</dbReference>
<dbReference type="AlphaFoldDB" id="A0A919E087"/>
<comment type="caution">
    <text evidence="1">The sequence shown here is derived from an EMBL/GenBank/DDBJ whole genome shotgun (WGS) entry which is preliminary data.</text>
</comment>
<dbReference type="PRINTS" id="PR00420">
    <property type="entry name" value="RNGMNOXGNASE"/>
</dbReference>
<sequence length="478" mass="51970">MLESPARVFAQLSTDEPLAQAEVVLGRAVVLGGSMAGLLAARVLSDHAESVVIIERDDLPEGVASRPGTPHDGQLHTLMHGGRVQLRRMFPGFEADAEALGAVISSPYNIRAYADGVPKVSDGRMGLLSCSRPFLEALVRRRTLALPNVKVLTCRAKGLEFRGDAVTGVRCGPAAGEDAGGQEWVEEADFVVDAMGRASKLGDWLEKGGWERPAMRRMLIGIDYATGYFRRTQSDPELAAAIAYRTPTAVPPRVASGAITSIEDDRWLITLANYGKQPPIRDVAEFRELCGELPPVYREAVTGEQLGEISTYHQADSRRREFHLLKRLPARLISVGDAVASFNPIYGQGMSSAALQASALSRYLRSAPDLRQPARDFFAAQRVVVDAAWQVSTAADLARPDVHGPYPRGYRVTKWFAEQIANASITDREVAVRFNSVTYMRTHPSALSAPSTLLRALRVNLSKSGRSGRSGGPQRERG</sequence>
<keyword evidence="2" id="KW-1185">Reference proteome</keyword>
<reference evidence="1" key="1">
    <citation type="journal article" date="2014" name="Int. J. Syst. Evol. Microbiol.">
        <title>Complete genome sequence of Corynebacterium casei LMG S-19264T (=DSM 44701T), isolated from a smear-ripened cheese.</title>
        <authorList>
            <consortium name="US DOE Joint Genome Institute (JGI-PGF)"/>
            <person name="Walter F."/>
            <person name="Albersmeier A."/>
            <person name="Kalinowski J."/>
            <person name="Ruckert C."/>
        </authorList>
    </citation>
    <scope>NUCLEOTIDE SEQUENCE</scope>
    <source>
        <strain evidence="1">JCM 4477</strain>
    </source>
</reference>
<proteinExistence type="predicted"/>
<dbReference type="Proteomes" id="UP000630718">
    <property type="component" value="Unassembled WGS sequence"/>
</dbReference>
<protein>
    <submittedName>
        <fullName evidence="1">Hydroxylase</fullName>
    </submittedName>
</protein>